<accession>A0A7C9UXR0</accession>
<dbReference type="AlphaFoldDB" id="A0A7C9UXR0"/>
<evidence type="ECO:0000313" key="5">
    <source>
        <dbReference type="EMBL" id="NFV79271.1"/>
    </source>
</evidence>
<dbReference type="InterPro" id="IPR000510">
    <property type="entry name" value="Nase/OxRdtase_comp1"/>
</dbReference>
<reference evidence="5 6" key="1">
    <citation type="submission" date="2020-02" db="EMBL/GenBank/DDBJ databases">
        <authorList>
            <person name="Dziuba M."/>
            <person name="Kuznetsov B."/>
            <person name="Mardanov A."/>
            <person name="Ravin N."/>
            <person name="Grouzdev D."/>
        </authorList>
    </citation>
    <scope>NUCLEOTIDE SEQUENCE [LARGE SCALE GENOMIC DNA]</scope>
    <source>
        <strain evidence="5 6">SpK</strain>
    </source>
</reference>
<dbReference type="GO" id="GO:0065003">
    <property type="term" value="P:protein-containing complex assembly"/>
    <property type="evidence" value="ECO:0007669"/>
    <property type="project" value="InterPro"/>
</dbReference>
<dbReference type="Pfam" id="PF00148">
    <property type="entry name" value="Oxidored_nitro"/>
    <property type="match status" value="1"/>
</dbReference>
<gene>
    <name evidence="5" type="primary">nifN</name>
    <name evidence="5" type="ORF">G4223_04005</name>
</gene>
<comment type="similarity">
    <text evidence="3">Belongs to the NifD/NifK/NifE/NifN family.</text>
</comment>
<dbReference type="RefSeq" id="WP_163675343.1">
    <property type="nucleotide sequence ID" value="NZ_JAAIYP010000026.1"/>
</dbReference>
<evidence type="ECO:0000259" key="4">
    <source>
        <dbReference type="Pfam" id="PF00148"/>
    </source>
</evidence>
<keyword evidence="6" id="KW-1185">Reference proteome</keyword>
<dbReference type="PANTHER" id="PTHR33712">
    <property type="entry name" value="LIGHT-INDEPENDENT PROTOCHLOROPHYLLIDE REDUCTASE SUBUNIT B"/>
    <property type="match status" value="1"/>
</dbReference>
<evidence type="ECO:0000256" key="1">
    <source>
        <dbReference type="ARBA" id="ARBA00003171"/>
    </source>
</evidence>
<comment type="pathway">
    <text evidence="2">Cofactor biosynthesis; Fe-Mo cofactor biosynthesis.</text>
</comment>
<evidence type="ECO:0000313" key="6">
    <source>
        <dbReference type="Proteomes" id="UP000480684"/>
    </source>
</evidence>
<feature type="domain" description="Nitrogenase/oxidoreductase component 1" evidence="4">
    <location>
        <begin position="19"/>
        <end position="430"/>
    </location>
</feature>
<protein>
    <submittedName>
        <fullName evidence="5">Nitrogenase iron-molybdenum cofactor biosynthesis protein NifN</fullName>
    </submittedName>
</protein>
<comment type="caution">
    <text evidence="5">The sequence shown here is derived from an EMBL/GenBank/DDBJ whole genome shotgun (WGS) entry which is preliminary data.</text>
</comment>
<dbReference type="NCBIfam" id="TIGR01285">
    <property type="entry name" value="nifN"/>
    <property type="match status" value="1"/>
</dbReference>
<dbReference type="InterPro" id="IPR050152">
    <property type="entry name" value="ChlB/BchB/BchZ"/>
</dbReference>
<dbReference type="InterPro" id="IPR005975">
    <property type="entry name" value="Nase_Mo-Fe_CF"/>
</dbReference>
<dbReference type="Gene3D" id="3.40.50.1980">
    <property type="entry name" value="Nitrogenase molybdenum iron protein domain"/>
    <property type="match status" value="3"/>
</dbReference>
<dbReference type="Proteomes" id="UP000480684">
    <property type="component" value="Unassembled WGS sequence"/>
</dbReference>
<sequence>MAEIIHPGKPLAVNPLKVSQPVGASLAFLGLAATMPLEHGARGCASFNKLFFMRHFREPIALQTTAMDQVTTVIGADDNVVEALATICAKDTPAVIGLITTGLSETQGADIPRTIKAFRAAYPQYAAITVVPVNATDTQGCLETGFALAMEAIIATMVPAQPAKIRRPRQINVLASSMLTPGDVEHLKDWIEAFGLTAIVLPDLADSLDGHLIDEGYSTLTYGGTRAADIAALGESAATLVVGRSLGRAADLLRTRTGVPDHRFPGLMGLDECDAFTHVLARLSGRPVPERLERKRSQLLDAMVDCHFTLGGTRVAIAADPDLLAGMVRFCADMGMEVVGAVGAAKAPALAGLSVDRVVVGDLEDLEVMAKGAKAELIVTNSHGTDIAARLGVPLLRAGFPLYDIYGGPAQCWVGYDGSRHTLFQLANLLTTFHQEISPYRPAYWQGTPRDQENGATPC</sequence>
<dbReference type="EMBL" id="JAAIYP010000026">
    <property type="protein sequence ID" value="NFV79271.1"/>
    <property type="molecule type" value="Genomic_DNA"/>
</dbReference>
<proteinExistence type="inferred from homology"/>
<dbReference type="CDD" id="cd01966">
    <property type="entry name" value="Nitrogenase_NifN_1"/>
    <property type="match status" value="1"/>
</dbReference>
<dbReference type="SUPFAM" id="SSF53807">
    <property type="entry name" value="Helical backbone' metal receptor"/>
    <property type="match status" value="1"/>
</dbReference>
<evidence type="ECO:0000256" key="3">
    <source>
        <dbReference type="ARBA" id="ARBA00011002"/>
    </source>
</evidence>
<organism evidence="5 6">
    <name type="scientific">Magnetospirillum aberrantis SpK</name>
    <dbReference type="NCBI Taxonomy" id="908842"/>
    <lineage>
        <taxon>Bacteria</taxon>
        <taxon>Pseudomonadati</taxon>
        <taxon>Pseudomonadota</taxon>
        <taxon>Alphaproteobacteria</taxon>
        <taxon>Rhodospirillales</taxon>
        <taxon>Rhodospirillaceae</taxon>
        <taxon>Magnetospirillum</taxon>
    </lineage>
</organism>
<dbReference type="Gene3D" id="6.10.250.1090">
    <property type="match status" value="1"/>
</dbReference>
<dbReference type="PANTHER" id="PTHR33712:SF7">
    <property type="entry name" value="LIGHT-INDEPENDENT PROTOCHLOROPHYLLIDE REDUCTASE SUBUNIT B"/>
    <property type="match status" value="1"/>
</dbReference>
<name>A0A7C9UXR0_9PROT</name>
<dbReference type="UniPathway" id="UPA00782"/>
<evidence type="ECO:0000256" key="2">
    <source>
        <dbReference type="ARBA" id="ARBA00005155"/>
    </source>
</evidence>
<dbReference type="GO" id="GO:0016491">
    <property type="term" value="F:oxidoreductase activity"/>
    <property type="evidence" value="ECO:0007669"/>
    <property type="project" value="InterPro"/>
</dbReference>
<dbReference type="GO" id="GO:0009399">
    <property type="term" value="P:nitrogen fixation"/>
    <property type="evidence" value="ECO:0007669"/>
    <property type="project" value="InterPro"/>
</dbReference>
<comment type="function">
    <text evidence="1">This protein may play a role in the biosynthesis of the prosthetic group of nitrogenase (FeMo cofactor).</text>
</comment>